<dbReference type="EMBL" id="FWXW01000004">
    <property type="protein sequence ID" value="SMC62438.1"/>
    <property type="molecule type" value="Genomic_DNA"/>
</dbReference>
<evidence type="ECO:0000313" key="3">
    <source>
        <dbReference type="EMBL" id="SMC62438.1"/>
    </source>
</evidence>
<gene>
    <name evidence="3" type="ORF">SAMN02745168_1877</name>
</gene>
<sequence>MMDIRIYQVNLDRDKDNVGFMSYDTLPRFQGAQEPNPEIYDKVFEGPVDCSSIEGIYAKFNTDHPAGYCGRSLSVSDIVEVMEAPDTEPGFYFCDSFGFKNVPFDSAHTQEKSDTIKVVLLEPGKLARVADIDASLEGMQKIVGGCIEGYYPFEEQVCIVCNDEGKISGMDLNRAVREEDTVTDMTYTELTNLFRETERDSSGKHISGYVVFTADSFTEAYSEEARTYLVSSNNKAFRPNMGGYSIFGSSIDGSDPVARLEQYMAAEKGGKDGWKVERCYIKEPGREILDIIAGPCFICDCSGENFGSLSAEQLDRYAKKFRYPEQFLRVNGNIEAIPYKPQNKDHER</sequence>
<dbReference type="RefSeq" id="WP_084234556.1">
    <property type="nucleotide sequence ID" value="NZ_FWXW01000004.1"/>
</dbReference>
<proteinExistence type="predicted"/>
<dbReference type="STRING" id="1122930.SAMN02745168_1877"/>
<feature type="domain" description="YodL-like" evidence="2">
    <location>
        <begin position="4"/>
        <end position="104"/>
    </location>
</feature>
<dbReference type="Pfam" id="PF12957">
    <property type="entry name" value="DUF3846"/>
    <property type="match status" value="1"/>
</dbReference>
<keyword evidence="4" id="KW-1185">Reference proteome</keyword>
<protein>
    <recommendedName>
        <fullName evidence="5">DUF3846 domain-containing protein</fullName>
    </recommendedName>
</protein>
<dbReference type="InterPro" id="IPR025923">
    <property type="entry name" value="YodL-like_dom"/>
</dbReference>
<evidence type="ECO:0000313" key="4">
    <source>
        <dbReference type="Proteomes" id="UP000192790"/>
    </source>
</evidence>
<organism evidence="3 4">
    <name type="scientific">Papillibacter cinnamivorans DSM 12816</name>
    <dbReference type="NCBI Taxonomy" id="1122930"/>
    <lineage>
        <taxon>Bacteria</taxon>
        <taxon>Bacillati</taxon>
        <taxon>Bacillota</taxon>
        <taxon>Clostridia</taxon>
        <taxon>Eubacteriales</taxon>
        <taxon>Oscillospiraceae</taxon>
        <taxon>Papillibacter</taxon>
    </lineage>
</organism>
<feature type="domain" description="DUF3846" evidence="1">
    <location>
        <begin position="116"/>
        <end position="183"/>
    </location>
</feature>
<name>A0A1W2AQF1_9FIRM</name>
<evidence type="ECO:0008006" key="5">
    <source>
        <dbReference type="Google" id="ProtNLM"/>
    </source>
</evidence>
<dbReference type="AlphaFoldDB" id="A0A1W2AQF1"/>
<evidence type="ECO:0000259" key="1">
    <source>
        <dbReference type="Pfam" id="PF12957"/>
    </source>
</evidence>
<dbReference type="Pfam" id="PF14191">
    <property type="entry name" value="YodL"/>
    <property type="match status" value="1"/>
</dbReference>
<evidence type="ECO:0000259" key="2">
    <source>
        <dbReference type="Pfam" id="PF14191"/>
    </source>
</evidence>
<dbReference type="OrthoDB" id="9806961at2"/>
<dbReference type="Proteomes" id="UP000192790">
    <property type="component" value="Unassembled WGS sequence"/>
</dbReference>
<reference evidence="3 4" key="1">
    <citation type="submission" date="2017-04" db="EMBL/GenBank/DDBJ databases">
        <authorList>
            <person name="Afonso C.L."/>
            <person name="Miller P.J."/>
            <person name="Scott M.A."/>
            <person name="Spackman E."/>
            <person name="Goraichik I."/>
            <person name="Dimitrov K.M."/>
            <person name="Suarez D.L."/>
            <person name="Swayne D.E."/>
        </authorList>
    </citation>
    <scope>NUCLEOTIDE SEQUENCE [LARGE SCALE GENOMIC DNA]</scope>
    <source>
        <strain evidence="3 4">DSM 12816</strain>
    </source>
</reference>
<dbReference type="InterPro" id="IPR024559">
    <property type="entry name" value="DUF3846"/>
</dbReference>
<accession>A0A1W2AQF1</accession>